<dbReference type="InterPro" id="IPR011006">
    <property type="entry name" value="CheY-like_superfamily"/>
</dbReference>
<dbReference type="InterPro" id="IPR039420">
    <property type="entry name" value="WalR-like"/>
</dbReference>
<dbReference type="Gene3D" id="1.10.10.10">
    <property type="entry name" value="Winged helix-like DNA-binding domain superfamily/Winged helix DNA-binding domain"/>
    <property type="match status" value="1"/>
</dbReference>
<dbReference type="PROSITE" id="PS50043">
    <property type="entry name" value="HTH_LUXR_2"/>
    <property type="match status" value="1"/>
</dbReference>
<dbReference type="InterPro" id="IPR001789">
    <property type="entry name" value="Sig_transdc_resp-reg_receiver"/>
</dbReference>
<name>A0ABQ5P8C1_9ACTN</name>
<accession>A0ABQ5P8C1</accession>
<feature type="region of interest" description="Disordered" evidence="5">
    <location>
        <begin position="148"/>
        <end position="172"/>
    </location>
</feature>
<evidence type="ECO:0000256" key="2">
    <source>
        <dbReference type="ARBA" id="ARBA00023125"/>
    </source>
</evidence>
<evidence type="ECO:0000256" key="1">
    <source>
        <dbReference type="ARBA" id="ARBA00023015"/>
    </source>
</evidence>
<dbReference type="RefSeq" id="WP_323450464.1">
    <property type="nucleotide sequence ID" value="NZ_BSBI01000014.1"/>
</dbReference>
<dbReference type="Pfam" id="PF00196">
    <property type="entry name" value="GerE"/>
    <property type="match status" value="1"/>
</dbReference>
<keyword evidence="9" id="KW-1185">Reference proteome</keyword>
<evidence type="ECO:0000259" key="6">
    <source>
        <dbReference type="PROSITE" id="PS50043"/>
    </source>
</evidence>
<dbReference type="PANTHER" id="PTHR43214:SF24">
    <property type="entry name" value="TRANSCRIPTIONAL REGULATORY PROTEIN NARL-RELATED"/>
    <property type="match status" value="1"/>
</dbReference>
<dbReference type="InterPro" id="IPR036388">
    <property type="entry name" value="WH-like_DNA-bd_sf"/>
</dbReference>
<sequence length="243" mass="26264">METRKFEDDWLTNGSAAEPEVRILLADQDPISRHVLGRVVRRAEQLRLVVSVDVRQPLRDWRLNQVDVAVLGVGHNCDPVDTIRELVAGGIRVLLIGVGWTRGKLDAAFQAGAMGCLLKDARISGLAAAARAVASGHTVLSPELHELYRSPSERRRGVPPSPDRPGGGESTQRLLSTLTDREREVLALLTDGLSTSEAAARLHVSAATIKSHVSHTLTKLGVRNRLEAVLLMQGAPVPVAQQS</sequence>
<comment type="caution">
    <text evidence="8">The sequence shown here is derived from an EMBL/GenBank/DDBJ whole genome shotgun (WGS) entry which is preliminary data.</text>
</comment>
<evidence type="ECO:0000313" key="8">
    <source>
        <dbReference type="EMBL" id="GLF98496.1"/>
    </source>
</evidence>
<dbReference type="SMART" id="SM00421">
    <property type="entry name" value="HTH_LUXR"/>
    <property type="match status" value="1"/>
</dbReference>
<dbReference type="PRINTS" id="PR00038">
    <property type="entry name" value="HTHLUXR"/>
</dbReference>
<evidence type="ECO:0000256" key="3">
    <source>
        <dbReference type="ARBA" id="ARBA00023163"/>
    </source>
</evidence>
<feature type="domain" description="HTH luxR-type" evidence="6">
    <location>
        <begin position="171"/>
        <end position="236"/>
    </location>
</feature>
<dbReference type="SUPFAM" id="SSF52172">
    <property type="entry name" value="CheY-like"/>
    <property type="match status" value="1"/>
</dbReference>
<comment type="caution">
    <text evidence="4">Lacks conserved residue(s) required for the propagation of feature annotation.</text>
</comment>
<dbReference type="CDD" id="cd06170">
    <property type="entry name" value="LuxR_C_like"/>
    <property type="match status" value="1"/>
</dbReference>
<dbReference type="InterPro" id="IPR016032">
    <property type="entry name" value="Sig_transdc_resp-reg_C-effctor"/>
</dbReference>
<dbReference type="Gene3D" id="3.40.50.2300">
    <property type="match status" value="1"/>
</dbReference>
<dbReference type="EMBL" id="BSBI01000014">
    <property type="protein sequence ID" value="GLF98496.1"/>
    <property type="molecule type" value="Genomic_DNA"/>
</dbReference>
<dbReference type="PROSITE" id="PS50110">
    <property type="entry name" value="RESPONSE_REGULATORY"/>
    <property type="match status" value="1"/>
</dbReference>
<evidence type="ECO:0000313" key="9">
    <source>
        <dbReference type="Proteomes" id="UP001291653"/>
    </source>
</evidence>
<feature type="domain" description="Response regulatory" evidence="7">
    <location>
        <begin position="22"/>
        <end position="134"/>
    </location>
</feature>
<keyword evidence="2" id="KW-0238">DNA-binding</keyword>
<dbReference type="SUPFAM" id="SSF46894">
    <property type="entry name" value="C-terminal effector domain of the bipartite response regulators"/>
    <property type="match status" value="1"/>
</dbReference>
<dbReference type="PANTHER" id="PTHR43214">
    <property type="entry name" value="TWO-COMPONENT RESPONSE REGULATOR"/>
    <property type="match status" value="1"/>
</dbReference>
<evidence type="ECO:0000256" key="4">
    <source>
        <dbReference type="PROSITE-ProRule" id="PRU00169"/>
    </source>
</evidence>
<evidence type="ECO:0000256" key="5">
    <source>
        <dbReference type="SAM" id="MobiDB-lite"/>
    </source>
</evidence>
<evidence type="ECO:0000259" key="7">
    <source>
        <dbReference type="PROSITE" id="PS50110"/>
    </source>
</evidence>
<proteinExistence type="predicted"/>
<dbReference type="InterPro" id="IPR000792">
    <property type="entry name" value="Tscrpt_reg_LuxR_C"/>
</dbReference>
<reference evidence="8 9" key="1">
    <citation type="submission" date="2022-10" db="EMBL/GenBank/DDBJ databases">
        <title>Draft genome sequence of Streptomyces sp. YSPA8.</title>
        <authorList>
            <person name="Moriuchi R."/>
            <person name="Dohra H."/>
            <person name="Yamamura H."/>
            <person name="Kodani S."/>
        </authorList>
    </citation>
    <scope>NUCLEOTIDE SEQUENCE [LARGE SCALE GENOMIC DNA]</scope>
    <source>
        <strain evidence="8 9">YSPA8</strain>
    </source>
</reference>
<keyword evidence="3" id="KW-0804">Transcription</keyword>
<organism evidence="8 9">
    <name type="scientific">Streptomyces yaizuensis</name>
    <dbReference type="NCBI Taxonomy" id="2989713"/>
    <lineage>
        <taxon>Bacteria</taxon>
        <taxon>Bacillati</taxon>
        <taxon>Actinomycetota</taxon>
        <taxon>Actinomycetes</taxon>
        <taxon>Kitasatosporales</taxon>
        <taxon>Streptomycetaceae</taxon>
        <taxon>Streptomyces</taxon>
    </lineage>
</organism>
<gene>
    <name evidence="8" type="ORF">SYYSPA8_29385</name>
</gene>
<protein>
    <submittedName>
        <fullName evidence="8">Response regulator transcription factor</fullName>
    </submittedName>
</protein>
<dbReference type="Proteomes" id="UP001291653">
    <property type="component" value="Unassembled WGS sequence"/>
</dbReference>
<keyword evidence="1" id="KW-0805">Transcription regulation</keyword>